<feature type="transmembrane region" description="Helical" evidence="10">
    <location>
        <begin position="193"/>
        <end position="216"/>
    </location>
</feature>
<keyword evidence="5 10" id="KW-0472">Membrane</keyword>
<dbReference type="PANTHER" id="PTHR46330:SF6">
    <property type="entry name" value="HEMATOPOIETIC DEATH RECEPTOR-RELATED"/>
    <property type="match status" value="1"/>
</dbReference>
<keyword evidence="6 9" id="KW-1015">Disulfide bond</keyword>
<name>A0A6B9DD78_PRODO</name>
<feature type="domain" description="TNFR-Cys" evidence="13">
    <location>
        <begin position="137"/>
        <end position="178"/>
    </location>
</feature>
<protein>
    <submittedName>
        <fullName evidence="14">TNFRSF10A</fullName>
    </submittedName>
</protein>
<dbReference type="GO" id="GO:0004888">
    <property type="term" value="F:transmembrane signaling receptor activity"/>
    <property type="evidence" value="ECO:0007669"/>
    <property type="project" value="UniProtKB-ARBA"/>
</dbReference>
<keyword evidence="7" id="KW-0675">Receptor</keyword>
<dbReference type="FunFam" id="2.10.50.10:FF:000004">
    <property type="entry name" value="Tumor necrosis factor receptor superfamily member 6"/>
    <property type="match status" value="1"/>
</dbReference>
<evidence type="ECO:0000256" key="4">
    <source>
        <dbReference type="ARBA" id="ARBA00022737"/>
    </source>
</evidence>
<evidence type="ECO:0000256" key="6">
    <source>
        <dbReference type="ARBA" id="ARBA00023157"/>
    </source>
</evidence>
<accession>A0A6B9DD78</accession>
<keyword evidence="3 11" id="KW-0732">Signal</keyword>
<feature type="disulfide bond" evidence="9">
    <location>
        <begin position="138"/>
        <end position="153"/>
    </location>
</feature>
<dbReference type="InterPro" id="IPR052491">
    <property type="entry name" value="TNFRSF10"/>
</dbReference>
<dbReference type="SMART" id="SM00208">
    <property type="entry name" value="TNFR"/>
    <property type="match status" value="3"/>
</dbReference>
<feature type="domain" description="TNFR-Cys" evidence="13">
    <location>
        <begin position="95"/>
        <end position="136"/>
    </location>
</feature>
<dbReference type="GO" id="GO:0005886">
    <property type="term" value="C:plasma membrane"/>
    <property type="evidence" value="ECO:0007669"/>
    <property type="project" value="TreeGrafter"/>
</dbReference>
<evidence type="ECO:0000256" key="11">
    <source>
        <dbReference type="SAM" id="SignalP"/>
    </source>
</evidence>
<proteinExistence type="evidence at transcript level"/>
<dbReference type="GO" id="GO:0043065">
    <property type="term" value="P:positive regulation of apoptotic process"/>
    <property type="evidence" value="ECO:0007669"/>
    <property type="project" value="TreeGrafter"/>
</dbReference>
<feature type="repeat" description="TNFR-Cys" evidence="9">
    <location>
        <begin position="95"/>
        <end position="136"/>
    </location>
</feature>
<dbReference type="AlphaFoldDB" id="A0A6B9DD78"/>
<evidence type="ECO:0000256" key="9">
    <source>
        <dbReference type="PROSITE-ProRule" id="PRU00206"/>
    </source>
</evidence>
<dbReference type="GO" id="GO:0036462">
    <property type="term" value="P:TRAIL-activated apoptotic signaling pathway"/>
    <property type="evidence" value="ECO:0007669"/>
    <property type="project" value="TreeGrafter"/>
</dbReference>
<dbReference type="Pfam" id="PF00020">
    <property type="entry name" value="TNFR_c6"/>
    <property type="match status" value="2"/>
</dbReference>
<dbReference type="CDD" id="cd08315">
    <property type="entry name" value="Death_TRAILR_DR4_DR5"/>
    <property type="match status" value="1"/>
</dbReference>
<evidence type="ECO:0000259" key="12">
    <source>
        <dbReference type="PROSITE" id="PS50017"/>
    </source>
</evidence>
<dbReference type="PANTHER" id="PTHR46330">
    <property type="entry name" value="TUMOR NECROSIS FACTOR RECEPTOR SUPERFAMILY MEMBER 10B"/>
    <property type="match status" value="1"/>
</dbReference>
<evidence type="ECO:0000256" key="10">
    <source>
        <dbReference type="SAM" id="Phobius"/>
    </source>
</evidence>
<evidence type="ECO:0000256" key="3">
    <source>
        <dbReference type="ARBA" id="ARBA00022729"/>
    </source>
</evidence>
<comment type="caution">
    <text evidence="9">Lacks conserved residue(s) required for the propagation of feature annotation.</text>
</comment>
<dbReference type="PROSITE" id="PS50017">
    <property type="entry name" value="DEATH_DOMAIN"/>
    <property type="match status" value="1"/>
</dbReference>
<keyword evidence="4" id="KW-0677">Repeat</keyword>
<sequence length="446" mass="49376">MGARRCANGVWIALHLVVLCQASPFKVLEPESKLANVKIKLNVSSRDTNKSRVAHQIVCDVGEYFFNGHCCKYCPAGTKVHRGCQTPHAMGECQVCTNGKNYTEYASGMEKCLPCTVCRWDQEMIFPCTVAKDTVCQCKPGTFCLPDLPCEVCQSCSKRCSDDMVILKECNATKDSVCGPPPPTIPESSSPGIISIISACLLFIVGLAITLISCYCQKKNCCSAEKQKSEEDGDVPTVVGVPLLQSEDDQATGSDTRRNVIDLNLSIVKVPVEHPCGPHEIDPLPHGAAAYGPLSVCEENPQTRPSALSLNEETLNPMSSSAMENKELEFVLRYNKEFLKEVKEKPQNALTSSFYIFISEVPFKEWKAFMRSLKLKENEIDVAVYNNNKDVTEQRYQMLRTWQEKCGKDAVINVLLRSLLDIGLKGCAENIVNTLINKGIYKYNDG</sequence>
<dbReference type="Gene3D" id="1.10.533.10">
    <property type="entry name" value="Death Domain, Fas"/>
    <property type="match status" value="1"/>
</dbReference>
<dbReference type="SUPFAM" id="SSF47986">
    <property type="entry name" value="DEATH domain"/>
    <property type="match status" value="1"/>
</dbReference>
<dbReference type="PROSITE" id="PS50050">
    <property type="entry name" value="TNFR_NGFR_2"/>
    <property type="match status" value="2"/>
</dbReference>
<feature type="disulfide bond" evidence="9">
    <location>
        <begin position="118"/>
        <end position="136"/>
    </location>
</feature>
<evidence type="ECO:0000256" key="5">
    <source>
        <dbReference type="ARBA" id="ARBA00023136"/>
    </source>
</evidence>
<dbReference type="SUPFAM" id="SSF57586">
    <property type="entry name" value="TNF receptor-like"/>
    <property type="match status" value="2"/>
</dbReference>
<dbReference type="PROSITE" id="PS00652">
    <property type="entry name" value="TNFR_NGFR_1"/>
    <property type="match status" value="1"/>
</dbReference>
<feature type="repeat" description="TNFR-Cys" evidence="9">
    <location>
        <begin position="137"/>
        <end position="178"/>
    </location>
</feature>
<evidence type="ECO:0000256" key="2">
    <source>
        <dbReference type="ARBA" id="ARBA00022703"/>
    </source>
</evidence>
<dbReference type="InterPro" id="IPR001368">
    <property type="entry name" value="TNFR/NGFR_Cys_rich_reg"/>
</dbReference>
<feature type="chain" id="PRO_5025568674" evidence="11">
    <location>
        <begin position="23"/>
        <end position="446"/>
    </location>
</feature>
<keyword evidence="2" id="KW-0053">Apoptosis</keyword>
<dbReference type="Pfam" id="PF00531">
    <property type="entry name" value="Death"/>
    <property type="match status" value="1"/>
</dbReference>
<feature type="domain" description="Death" evidence="12">
    <location>
        <begin position="365"/>
        <end position="435"/>
    </location>
</feature>
<evidence type="ECO:0000256" key="7">
    <source>
        <dbReference type="ARBA" id="ARBA00023170"/>
    </source>
</evidence>
<dbReference type="InterPro" id="IPR000488">
    <property type="entry name" value="Death_dom"/>
</dbReference>
<dbReference type="EMBL" id="MK965522">
    <property type="protein sequence ID" value="QGX42139.1"/>
    <property type="molecule type" value="mRNA"/>
</dbReference>
<keyword evidence="8" id="KW-0325">Glycoprotein</keyword>
<organism evidence="14">
    <name type="scientific">Protopterus dolloi</name>
    <name type="common">Slender lungfish</name>
    <dbReference type="NCBI Taxonomy" id="27779"/>
    <lineage>
        <taxon>Eukaryota</taxon>
        <taxon>Metazoa</taxon>
        <taxon>Chordata</taxon>
        <taxon>Craniata</taxon>
        <taxon>Vertebrata</taxon>
        <taxon>Euteleostomi</taxon>
        <taxon>Dipnomorpha</taxon>
        <taxon>Ceratodontiformes</taxon>
        <taxon>Lepidosirenoidei</taxon>
        <taxon>Protopteridae</taxon>
        <taxon>Protopterus</taxon>
    </lineage>
</organism>
<keyword evidence="10" id="KW-1133">Transmembrane helix</keyword>
<feature type="disulfide bond" evidence="9">
    <location>
        <begin position="160"/>
        <end position="178"/>
    </location>
</feature>
<feature type="disulfide bond" evidence="9">
    <location>
        <begin position="115"/>
        <end position="128"/>
    </location>
</feature>
<evidence type="ECO:0000256" key="1">
    <source>
        <dbReference type="ARBA" id="ARBA00004370"/>
    </source>
</evidence>
<evidence type="ECO:0000259" key="13">
    <source>
        <dbReference type="PROSITE" id="PS50050"/>
    </source>
</evidence>
<dbReference type="SMART" id="SM00005">
    <property type="entry name" value="DEATH"/>
    <property type="match status" value="1"/>
</dbReference>
<keyword evidence="10" id="KW-0812">Transmembrane</keyword>
<dbReference type="InterPro" id="IPR034029">
    <property type="entry name" value="TNFRSF10A/B_death"/>
</dbReference>
<reference evidence="14" key="1">
    <citation type="submission" date="2019-05" db="EMBL/GenBank/DDBJ databases">
        <authorList>
            <person name="Heimroth R.D."/>
        </authorList>
    </citation>
    <scope>NUCLEOTIDE SEQUENCE</scope>
</reference>
<dbReference type="InterPro" id="IPR011029">
    <property type="entry name" value="DEATH-like_dom_sf"/>
</dbReference>
<dbReference type="Gene3D" id="2.10.50.10">
    <property type="entry name" value="Tumor Necrosis Factor Receptor, subunit A, domain 2"/>
    <property type="match status" value="2"/>
</dbReference>
<evidence type="ECO:0000313" key="14">
    <source>
        <dbReference type="EMBL" id="QGX42139.1"/>
    </source>
</evidence>
<feature type="signal peptide" evidence="11">
    <location>
        <begin position="1"/>
        <end position="22"/>
    </location>
</feature>
<comment type="subcellular location">
    <subcellularLocation>
        <location evidence="1">Membrane</location>
    </subcellularLocation>
</comment>
<dbReference type="GO" id="GO:0009986">
    <property type="term" value="C:cell surface"/>
    <property type="evidence" value="ECO:0007669"/>
    <property type="project" value="TreeGrafter"/>
</dbReference>
<evidence type="ECO:0000256" key="8">
    <source>
        <dbReference type="ARBA" id="ARBA00023180"/>
    </source>
</evidence>